<dbReference type="PANTHER" id="PTHR42791:SF1">
    <property type="entry name" value="N-ACETYLTRANSFERASE DOMAIN-CONTAINING PROTEIN"/>
    <property type="match status" value="1"/>
</dbReference>
<dbReference type="RefSeq" id="WP_098457867.1">
    <property type="nucleotide sequence ID" value="NZ_PDJH01000001.1"/>
</dbReference>
<reference evidence="2 3" key="1">
    <citation type="submission" date="2017-10" db="EMBL/GenBank/DDBJ databases">
        <title>Sequencing the genomes of 1000 actinobacteria strains.</title>
        <authorList>
            <person name="Klenk H.-P."/>
        </authorList>
    </citation>
    <scope>NUCLEOTIDE SEQUENCE [LARGE SCALE GENOMIC DNA]</scope>
    <source>
        <strain evidence="2 3">DSM 21574</strain>
    </source>
</reference>
<keyword evidence="2" id="KW-0808">Transferase</keyword>
<evidence type="ECO:0000313" key="2">
    <source>
        <dbReference type="EMBL" id="PFG36717.1"/>
    </source>
</evidence>
<dbReference type="GO" id="GO:0016747">
    <property type="term" value="F:acyltransferase activity, transferring groups other than amino-acyl groups"/>
    <property type="evidence" value="ECO:0007669"/>
    <property type="project" value="InterPro"/>
</dbReference>
<sequence length="189" mass="20098">MISTRLATLADVPAAARTLALAFADYPWTRWSVPAEDHDARLEELQALYLAHAVGWGVVLVDDAVTAVAAVLPPDAPAPSDEVQARVAELHGDRLERLLGVAKPERPEGAWDFATLGVRPDRRGAGLGSAVLTDALTLVAERAPDAPVALETSDVRNVRLYEGHGFAVTAHTDVPDGPDVFSMVRAPAR</sequence>
<comment type="caution">
    <text evidence="2">The sequence shown here is derived from an EMBL/GenBank/DDBJ whole genome shotgun (WGS) entry which is preliminary data.</text>
</comment>
<protein>
    <submittedName>
        <fullName evidence="2">Acetyltransferase (GNAT) family protein</fullName>
    </submittedName>
</protein>
<proteinExistence type="predicted"/>
<evidence type="ECO:0000259" key="1">
    <source>
        <dbReference type="PROSITE" id="PS51186"/>
    </source>
</evidence>
<keyword evidence="3" id="KW-1185">Reference proteome</keyword>
<dbReference type="Pfam" id="PF00583">
    <property type="entry name" value="Acetyltransf_1"/>
    <property type="match status" value="1"/>
</dbReference>
<name>A0A2A9ECD6_9MICO</name>
<gene>
    <name evidence="2" type="ORF">ATL41_1452</name>
</gene>
<organism evidence="2 3">
    <name type="scientific">Flavimobilis soli</name>
    <dbReference type="NCBI Taxonomy" id="442709"/>
    <lineage>
        <taxon>Bacteria</taxon>
        <taxon>Bacillati</taxon>
        <taxon>Actinomycetota</taxon>
        <taxon>Actinomycetes</taxon>
        <taxon>Micrococcales</taxon>
        <taxon>Jonesiaceae</taxon>
        <taxon>Flavimobilis</taxon>
    </lineage>
</organism>
<dbReference type="InterPro" id="IPR000182">
    <property type="entry name" value="GNAT_dom"/>
</dbReference>
<dbReference type="SUPFAM" id="SSF55729">
    <property type="entry name" value="Acyl-CoA N-acyltransferases (Nat)"/>
    <property type="match status" value="1"/>
</dbReference>
<accession>A0A2A9ECD6</accession>
<dbReference type="OrthoDB" id="7057833at2"/>
<dbReference type="EMBL" id="PDJH01000001">
    <property type="protein sequence ID" value="PFG36717.1"/>
    <property type="molecule type" value="Genomic_DNA"/>
</dbReference>
<dbReference type="Proteomes" id="UP000221394">
    <property type="component" value="Unassembled WGS sequence"/>
</dbReference>
<dbReference type="InterPro" id="IPR052523">
    <property type="entry name" value="Trichothecene_AcTrans"/>
</dbReference>
<dbReference type="Gene3D" id="3.40.630.30">
    <property type="match status" value="1"/>
</dbReference>
<dbReference type="InterPro" id="IPR016181">
    <property type="entry name" value="Acyl_CoA_acyltransferase"/>
</dbReference>
<dbReference type="PROSITE" id="PS51186">
    <property type="entry name" value="GNAT"/>
    <property type="match status" value="1"/>
</dbReference>
<feature type="domain" description="N-acetyltransferase" evidence="1">
    <location>
        <begin position="2"/>
        <end position="188"/>
    </location>
</feature>
<dbReference type="AlphaFoldDB" id="A0A2A9ECD6"/>
<evidence type="ECO:0000313" key="3">
    <source>
        <dbReference type="Proteomes" id="UP000221394"/>
    </source>
</evidence>
<dbReference type="PANTHER" id="PTHR42791">
    <property type="entry name" value="GNAT FAMILY ACETYLTRANSFERASE"/>
    <property type="match status" value="1"/>
</dbReference>